<dbReference type="SUPFAM" id="SSF82679">
    <property type="entry name" value="N-utilization substance G protein NusG, N-terminal domain"/>
    <property type="match status" value="1"/>
</dbReference>
<dbReference type="NCBIfam" id="NF033641">
    <property type="entry name" value="antiterm_LoaP"/>
    <property type="match status" value="1"/>
</dbReference>
<evidence type="ECO:0000313" key="5">
    <source>
        <dbReference type="Proteomes" id="UP000515561"/>
    </source>
</evidence>
<dbReference type="InterPro" id="IPR043425">
    <property type="entry name" value="NusG-like"/>
</dbReference>
<dbReference type="PANTHER" id="PTHR30265">
    <property type="entry name" value="RHO-INTERACTING TRANSCRIPTION TERMINATION FACTOR NUSG"/>
    <property type="match status" value="1"/>
</dbReference>
<dbReference type="InterPro" id="IPR014722">
    <property type="entry name" value="Rib_uL2_dom2"/>
</dbReference>
<dbReference type="AlphaFoldDB" id="A0A6S6RAA3"/>
<evidence type="ECO:0000256" key="1">
    <source>
        <dbReference type="ARBA" id="ARBA00022814"/>
    </source>
</evidence>
<evidence type="ECO:0000256" key="2">
    <source>
        <dbReference type="ARBA" id="ARBA00023015"/>
    </source>
</evidence>
<dbReference type="InterPro" id="IPR008991">
    <property type="entry name" value="Translation_prot_SH3-like_sf"/>
</dbReference>
<keyword evidence="3" id="KW-0804">Transcription</keyword>
<reference evidence="4 5" key="1">
    <citation type="journal article" date="2016" name="Int. J. Syst. Evol. Microbiol.">
        <title>Descriptions of Anaerotaenia torta gen. nov., sp. nov. and Anaerocolumna cellulosilytica gen. nov., sp. nov. isolated from a methanogenic reactor of cattle waste.</title>
        <authorList>
            <person name="Uek A."/>
            <person name="Ohtaki Y."/>
            <person name="Kaku N."/>
            <person name="Ueki K."/>
        </authorList>
    </citation>
    <scope>NUCLEOTIDE SEQUENCE [LARGE SCALE GENOMIC DNA]</scope>
    <source>
        <strain evidence="4 5">SN021</strain>
    </source>
</reference>
<dbReference type="SUPFAM" id="SSF50104">
    <property type="entry name" value="Translation proteins SH3-like domain"/>
    <property type="match status" value="1"/>
</dbReference>
<dbReference type="KEGG" id="acel:acsn021_37610"/>
<dbReference type="GO" id="GO:0031564">
    <property type="term" value="P:transcription antitermination"/>
    <property type="evidence" value="ECO:0007669"/>
    <property type="project" value="UniProtKB-KW"/>
</dbReference>
<keyword evidence="5" id="KW-1185">Reference proteome</keyword>
<gene>
    <name evidence="4" type="ORF">acsn021_37610</name>
</gene>
<dbReference type="RefSeq" id="WP_184091584.1">
    <property type="nucleotide sequence ID" value="NZ_AP023367.1"/>
</dbReference>
<dbReference type="InterPro" id="IPR006645">
    <property type="entry name" value="NGN-like_dom"/>
</dbReference>
<dbReference type="GO" id="GO:0006354">
    <property type="term" value="P:DNA-templated transcription elongation"/>
    <property type="evidence" value="ECO:0007669"/>
    <property type="project" value="InterPro"/>
</dbReference>
<name>A0A6S6RAA3_9FIRM</name>
<keyword evidence="1" id="KW-0889">Transcription antitermination</keyword>
<dbReference type="Gene3D" id="2.30.30.30">
    <property type="match status" value="1"/>
</dbReference>
<dbReference type="CDD" id="cd08000">
    <property type="entry name" value="NGN"/>
    <property type="match status" value="1"/>
</dbReference>
<dbReference type="CDD" id="cd06091">
    <property type="entry name" value="KOW_NusG"/>
    <property type="match status" value="1"/>
</dbReference>
<dbReference type="Pfam" id="PF02357">
    <property type="entry name" value="NusG"/>
    <property type="match status" value="1"/>
</dbReference>
<evidence type="ECO:0000313" key="4">
    <source>
        <dbReference type="EMBL" id="BCJ96192.1"/>
    </source>
</evidence>
<protein>
    <submittedName>
        <fullName evidence="4">Transcription termination/antitermination protein NusG</fullName>
    </submittedName>
</protein>
<dbReference type="InterPro" id="IPR036735">
    <property type="entry name" value="NGN_dom_sf"/>
</dbReference>
<evidence type="ECO:0000256" key="3">
    <source>
        <dbReference type="ARBA" id="ARBA00023163"/>
    </source>
</evidence>
<dbReference type="InterPro" id="IPR047663">
    <property type="entry name" value="Transcription_antiterm_LoaP"/>
</dbReference>
<sequence>MKNWYILYVRTGCEEKIQKILQKRLNNEYFLPFIPMKKVVFKQKGITYIEKKSCFPGYVFIQSKYEENEFIKLVFPIMQCIEDVYLFLHYENKYDIRLREEERVYLNKIMGSDYCIEHSVGYIEGDKIRVVSGVLMGMESKIKKINRHKREAIIEVFMMGDNRRLSVALEVLEKI</sequence>
<keyword evidence="2" id="KW-0805">Transcription regulation</keyword>
<dbReference type="Gene3D" id="3.30.70.940">
    <property type="entry name" value="NusG, N-terminal domain"/>
    <property type="match status" value="1"/>
</dbReference>
<dbReference type="EMBL" id="AP023367">
    <property type="protein sequence ID" value="BCJ96192.1"/>
    <property type="molecule type" value="Genomic_DNA"/>
</dbReference>
<accession>A0A6S6RAA3</accession>
<dbReference type="PANTHER" id="PTHR30265:SF4">
    <property type="entry name" value="KOW MOTIF FAMILY PROTEIN, EXPRESSED"/>
    <property type="match status" value="1"/>
</dbReference>
<proteinExistence type="predicted"/>
<organism evidence="4 5">
    <name type="scientific">Anaerocolumna cellulosilytica</name>
    <dbReference type="NCBI Taxonomy" id="433286"/>
    <lineage>
        <taxon>Bacteria</taxon>
        <taxon>Bacillati</taxon>
        <taxon>Bacillota</taxon>
        <taxon>Clostridia</taxon>
        <taxon>Lachnospirales</taxon>
        <taxon>Lachnospiraceae</taxon>
        <taxon>Anaerocolumna</taxon>
    </lineage>
</organism>
<dbReference type="Proteomes" id="UP000515561">
    <property type="component" value="Chromosome"/>
</dbReference>